<dbReference type="InterPro" id="IPR058329">
    <property type="entry name" value="Arp1_N"/>
</dbReference>
<dbReference type="Pfam" id="PF01425">
    <property type="entry name" value="Amidase"/>
    <property type="match status" value="1"/>
</dbReference>
<proteinExistence type="predicted"/>
<name>A0AAD9CW58_PAPLA</name>
<dbReference type="AlphaFoldDB" id="A0AAD9CW58"/>
<dbReference type="InterPro" id="IPR023631">
    <property type="entry name" value="Amidase_dom"/>
</dbReference>
<dbReference type="PANTHER" id="PTHR46310">
    <property type="entry name" value="AMIDASE 1"/>
    <property type="match status" value="1"/>
</dbReference>
<evidence type="ECO:0000313" key="3">
    <source>
        <dbReference type="EMBL" id="KAK1921498.1"/>
    </source>
</evidence>
<evidence type="ECO:0000259" key="2">
    <source>
        <dbReference type="Pfam" id="PF26053"/>
    </source>
</evidence>
<dbReference type="EMBL" id="JAODAN010000010">
    <property type="protein sequence ID" value="KAK1921498.1"/>
    <property type="molecule type" value="Genomic_DNA"/>
</dbReference>
<comment type="caution">
    <text evidence="3">The sequence shown here is derived from an EMBL/GenBank/DDBJ whole genome shotgun (WGS) entry which is preliminary data.</text>
</comment>
<gene>
    <name evidence="3" type="ORF">DB88DRAFT_542333</name>
</gene>
<dbReference type="PANTHER" id="PTHR46310:SF7">
    <property type="entry name" value="AMIDASE 1"/>
    <property type="match status" value="1"/>
</dbReference>
<evidence type="ECO:0000313" key="4">
    <source>
        <dbReference type="Proteomes" id="UP001182556"/>
    </source>
</evidence>
<keyword evidence="4" id="KW-1185">Reference proteome</keyword>
<feature type="domain" description="Amidase" evidence="1">
    <location>
        <begin position="250"/>
        <end position="363"/>
    </location>
</feature>
<protein>
    <submittedName>
        <fullName evidence="3">Amidase signature domain-containing protein</fullName>
    </submittedName>
</protein>
<reference evidence="3" key="1">
    <citation type="submission" date="2023-02" db="EMBL/GenBank/DDBJ databases">
        <title>Identification and recombinant expression of a fungal hydrolase from Papiliotrema laurentii that hydrolyzes apple cutin and clears colloidal polyester polyurethane.</title>
        <authorList>
            <consortium name="DOE Joint Genome Institute"/>
            <person name="Roman V.A."/>
            <person name="Bojanowski C."/>
            <person name="Crable B.R."/>
            <person name="Wagner D.N."/>
            <person name="Hung C.S."/>
            <person name="Nadeau L.J."/>
            <person name="Schratz L."/>
            <person name="Haridas S."/>
            <person name="Pangilinan J."/>
            <person name="Lipzen A."/>
            <person name="Na H."/>
            <person name="Yan M."/>
            <person name="Ng V."/>
            <person name="Grigoriev I.V."/>
            <person name="Spatafora J.W."/>
            <person name="Barlow D."/>
            <person name="Biffinger J."/>
            <person name="Kelley-Loughnane N."/>
            <person name="Varaljay V.A."/>
            <person name="Crookes-Goodson W.J."/>
        </authorList>
    </citation>
    <scope>NUCLEOTIDE SEQUENCE</scope>
    <source>
        <strain evidence="3">5307AH</strain>
    </source>
</reference>
<organism evidence="3 4">
    <name type="scientific">Papiliotrema laurentii</name>
    <name type="common">Cryptococcus laurentii</name>
    <dbReference type="NCBI Taxonomy" id="5418"/>
    <lineage>
        <taxon>Eukaryota</taxon>
        <taxon>Fungi</taxon>
        <taxon>Dikarya</taxon>
        <taxon>Basidiomycota</taxon>
        <taxon>Agaricomycotina</taxon>
        <taxon>Tremellomycetes</taxon>
        <taxon>Tremellales</taxon>
        <taxon>Rhynchogastremaceae</taxon>
        <taxon>Papiliotrema</taxon>
    </lineage>
</organism>
<dbReference type="SUPFAM" id="SSF75304">
    <property type="entry name" value="Amidase signature (AS) enzymes"/>
    <property type="match status" value="1"/>
</dbReference>
<sequence length="692" mass="77330">MTLQIRTALLAATPLLLLIPTFNLRVTRLSTWLADSATSRLSAHQIQGLDAIAIDKTDELKYHVGNVTYFTPTHAPVQVFPFIHYANTLPKEQEGFFPLTVLRLPLDQVVLDYTTISSIIKEYLLIDDVLTPAWLETLVLVPNNTYQGKASTITLIDKETFARLGQDYNVKRVFVDPSFTLPRSIGLLVYRLYSDTYRTFLFGLYKPLPHGDDPQYQAFREVDERGYSLIPIASRLSTLHMNNGNGPFRIGVKDLYDIKGVPTSAGSRAYGEMYGPVNQTALSLRLLDPETAIFVGKTKTTAFAAKAFAHEFQLDEQQPFSPRGDGWQNCVGSSHGSACAVAAYDWLDLALGSDTAGSIRVPVTVIGYSRYHTSGQCCTYWEYADAAGVLARDPNIFAKFIRAWSSLSLSHRAPAATFLESPAYSPVRLPHSLLVATDYLMQTNPTAQQVVDKWVQAVQDTLGLAVEKIHLDSVLEDAGYAAESVERLRNTMGESANWWSWSKVGKQFLENYAERHNGQEPGLDPGIRSGWSMARKSGSWEKYQANANRFTEFQEWFANNIFKEQELTCGDQFLISSMGIGGWPTYGEHSLNQDVPPRRTRFEGRDLCTFAGCAEYMIPIGQVPYHSKVSNVVEQQAVTISLIANRHCDSELLRFIETLAQVRCLLPRWSRQRADDVKAGLIGPLKTGRTAF</sequence>
<dbReference type="Gene3D" id="3.90.1300.10">
    <property type="entry name" value="Amidase signature (AS) domain"/>
    <property type="match status" value="1"/>
</dbReference>
<dbReference type="InterPro" id="IPR036928">
    <property type="entry name" value="AS_sf"/>
</dbReference>
<dbReference type="Proteomes" id="UP001182556">
    <property type="component" value="Unassembled WGS sequence"/>
</dbReference>
<evidence type="ECO:0000259" key="1">
    <source>
        <dbReference type="Pfam" id="PF01425"/>
    </source>
</evidence>
<feature type="domain" description="Scytalone dehydratase-like protein Arp1 N-terminal" evidence="2">
    <location>
        <begin position="90"/>
        <end position="180"/>
    </location>
</feature>
<dbReference type="Pfam" id="PF26053">
    <property type="entry name" value="DUF8016"/>
    <property type="match status" value="1"/>
</dbReference>
<accession>A0AAD9CW58</accession>